<evidence type="ECO:0000313" key="1">
    <source>
        <dbReference type="EMBL" id="AUD79159.1"/>
    </source>
</evidence>
<dbReference type="OrthoDB" id="6190687at2"/>
<dbReference type="RefSeq" id="WP_106646990.1">
    <property type="nucleotide sequence ID" value="NZ_BMGO01000001.1"/>
</dbReference>
<organism evidence="1 2">
    <name type="scientific">Kangiella profundi</name>
    <dbReference type="NCBI Taxonomy" id="1561924"/>
    <lineage>
        <taxon>Bacteria</taxon>
        <taxon>Pseudomonadati</taxon>
        <taxon>Pseudomonadota</taxon>
        <taxon>Gammaproteobacteria</taxon>
        <taxon>Kangiellales</taxon>
        <taxon>Kangiellaceae</taxon>
        <taxon>Kangiella</taxon>
    </lineage>
</organism>
<name>A0A2K9AZ50_9GAMM</name>
<dbReference type="EMBL" id="CP025120">
    <property type="protein sequence ID" value="AUD79159.1"/>
    <property type="molecule type" value="Genomic_DNA"/>
</dbReference>
<dbReference type="KEGG" id="kpd:CW740_07810"/>
<evidence type="ECO:0000313" key="2">
    <source>
        <dbReference type="Proteomes" id="UP000232693"/>
    </source>
</evidence>
<dbReference type="PROSITE" id="PS51257">
    <property type="entry name" value="PROKAR_LIPOPROTEIN"/>
    <property type="match status" value="1"/>
</dbReference>
<keyword evidence="2" id="KW-1185">Reference proteome</keyword>
<accession>A0A2K9AZ50</accession>
<reference evidence="1 2" key="1">
    <citation type="submission" date="2017-12" db="EMBL/GenBank/DDBJ databases">
        <title>Kangiella profundi FT102 completed genome.</title>
        <authorList>
            <person name="Xu J."/>
            <person name="Wang J."/>
            <person name="Lu Y."/>
        </authorList>
    </citation>
    <scope>NUCLEOTIDE SEQUENCE [LARGE SCALE GENOMIC DNA]</scope>
    <source>
        <strain evidence="1 2">FT102</strain>
    </source>
</reference>
<dbReference type="Proteomes" id="UP000232693">
    <property type="component" value="Chromosome"/>
</dbReference>
<protein>
    <submittedName>
        <fullName evidence="1">Uncharacterized protein</fullName>
    </submittedName>
</protein>
<proteinExistence type="predicted"/>
<dbReference type="AlphaFoldDB" id="A0A2K9AZ50"/>
<sequence length="349" mass="38846">MIFGNRLQVLLASGVTLLLAISCSDEQADTTVQRPTQVSNQLEQTTQTNTEIQPALIKLSNLPDTINLDPCQLLSNDELTTIGLPTDQYHSQYGSTRQIPNHSPITPFIACKWRSVDEGTPVGWIQVQHIEGDVKPQDDERFGLGEVSWKGTFSGRDQLIVKTGNRLLMVTTQIPFNERSEMESNIWIAEKVLSRLASISESTQPQSANAELVGGPSLDICAASQPAKPYQLLDGDTAWAIPGIEINHTPSMKERPQEDGVECTYGSNRRGYVIVTYLGKDGVKRWSSHFAKNGTPDTLEQYNVFRERKRLYIPLEQGAVMVEAQSIRLPDEEITAKFDEIALEVLSKF</sequence>
<gene>
    <name evidence="1" type="ORF">CW740_07810</name>
</gene>